<organism evidence="1 2">
    <name type="scientific">Penicillium digitatum</name>
    <name type="common">Green mold</name>
    <dbReference type="NCBI Taxonomy" id="36651"/>
    <lineage>
        <taxon>Eukaryota</taxon>
        <taxon>Fungi</taxon>
        <taxon>Dikarya</taxon>
        <taxon>Ascomycota</taxon>
        <taxon>Pezizomycotina</taxon>
        <taxon>Eurotiomycetes</taxon>
        <taxon>Eurotiomycetidae</taxon>
        <taxon>Eurotiales</taxon>
        <taxon>Aspergillaceae</taxon>
        <taxon>Penicillium</taxon>
    </lineage>
</organism>
<gene>
    <name evidence="1" type="ORF">Pdw03_6659</name>
</gene>
<proteinExistence type="predicted"/>
<dbReference type="EMBL" id="CP060775">
    <property type="protein sequence ID" value="QQK42758.1"/>
    <property type="molecule type" value="Genomic_DNA"/>
</dbReference>
<protein>
    <submittedName>
        <fullName evidence="1">ER lumen protein retaining receptor</fullName>
    </submittedName>
</protein>
<reference evidence="1 2" key="1">
    <citation type="submission" date="2020-08" db="EMBL/GenBank/DDBJ databases">
        <title>The completed genome sequence of the pathogenic ascomycete fungus Penicillium digitatum.</title>
        <authorList>
            <person name="Wang M."/>
        </authorList>
    </citation>
    <scope>NUCLEOTIDE SEQUENCE [LARGE SCALE GENOMIC DNA]</scope>
    <source>
        <strain evidence="1 2">PdW03</strain>
    </source>
</reference>
<sequence>MRSPLTYNNGQIMGTEYRLAIIRLVQFQREHTWSPRQAGPGLVATFPLNRKATVQVRYRCHHQDLIRYRGRRLISTVVLHMSLYYQHRLDLAADLAHVKLGRDLRRCAVELLHLRKPHQQVLALLFHPRHQVAVTDIRFPGNPALHL</sequence>
<dbReference type="KEGG" id="pdp:PDIP_26270"/>
<evidence type="ECO:0000313" key="1">
    <source>
        <dbReference type="EMBL" id="QQK42758.1"/>
    </source>
</evidence>
<dbReference type="VEuPathDB" id="FungiDB:PDIP_26270"/>
<accession>A0A7T6XKC4</accession>
<name>A0A7T6XKC4_PENDI</name>
<keyword evidence="1" id="KW-0675">Receptor</keyword>
<dbReference type="GeneID" id="26230947"/>
<dbReference type="Proteomes" id="UP000595662">
    <property type="component" value="Chromosome 2"/>
</dbReference>
<evidence type="ECO:0000313" key="2">
    <source>
        <dbReference type="Proteomes" id="UP000595662"/>
    </source>
</evidence>
<dbReference type="AlphaFoldDB" id="A0A7T6XKC4"/>
<dbReference type="RefSeq" id="XP_014536782.1">
    <property type="nucleotide sequence ID" value="XM_014681296.1"/>
</dbReference>